<reference evidence="1" key="1">
    <citation type="submission" date="2021-01" db="UniProtKB">
        <authorList>
            <consortium name="EnsemblMetazoa"/>
        </authorList>
    </citation>
    <scope>IDENTIFICATION</scope>
</reference>
<dbReference type="InterPro" id="IPR019319">
    <property type="entry name" value="Plg-R(KT)"/>
</dbReference>
<evidence type="ECO:0000313" key="2">
    <source>
        <dbReference type="Proteomes" id="UP000594262"/>
    </source>
</evidence>
<organism evidence="1 2">
    <name type="scientific">Clytia hemisphaerica</name>
    <dbReference type="NCBI Taxonomy" id="252671"/>
    <lineage>
        <taxon>Eukaryota</taxon>
        <taxon>Metazoa</taxon>
        <taxon>Cnidaria</taxon>
        <taxon>Hydrozoa</taxon>
        <taxon>Hydroidolina</taxon>
        <taxon>Leptothecata</taxon>
        <taxon>Obeliida</taxon>
        <taxon>Clytiidae</taxon>
        <taxon>Clytia</taxon>
    </lineage>
</organism>
<protein>
    <recommendedName>
        <fullName evidence="3">Plasminogen receptor (KT)</fullName>
    </recommendedName>
</protein>
<accession>A0A7M5UW42</accession>
<dbReference type="EnsemblMetazoa" id="CLYHEMT002255.1">
    <property type="protein sequence ID" value="CLYHEMP002255.1"/>
    <property type="gene ID" value="CLYHEMG002255"/>
</dbReference>
<proteinExistence type="predicted"/>
<evidence type="ECO:0008006" key="3">
    <source>
        <dbReference type="Google" id="ProtNLM"/>
    </source>
</evidence>
<dbReference type="RefSeq" id="XP_066916324.1">
    <property type="nucleotide sequence ID" value="XM_067060223.1"/>
</dbReference>
<dbReference type="AlphaFoldDB" id="A0A7M5UW42"/>
<dbReference type="PANTHER" id="PTHR13411">
    <property type="entry name" value="PLASMINOGEN RECEPTOR (KT)"/>
    <property type="match status" value="1"/>
</dbReference>
<dbReference type="Pfam" id="PF10166">
    <property type="entry name" value="DUF2368"/>
    <property type="match status" value="1"/>
</dbReference>
<dbReference type="GO" id="GO:0005886">
    <property type="term" value="C:plasma membrane"/>
    <property type="evidence" value="ECO:0007669"/>
    <property type="project" value="InterPro"/>
</dbReference>
<evidence type="ECO:0000313" key="1">
    <source>
        <dbReference type="EnsemblMetazoa" id="CLYHEMP002255.1"/>
    </source>
</evidence>
<sequence>MGLIASSMKETMEDNLKKQQDFMLQTQQMQLGRQIAMQHMMAKKQMSIQMARQREMFNWIASFTGTVSFFAVVAATKSKNPKLLAPILPLGFITAYQWDMAHGDKMQRIKRDAEFILDETDRTELPHGDLNLQLIDQYRTKK</sequence>
<dbReference type="GeneID" id="136803483"/>
<dbReference type="PANTHER" id="PTHR13411:SF6">
    <property type="entry name" value="PLASMINOGEN RECEPTOR (KT)"/>
    <property type="match status" value="1"/>
</dbReference>
<name>A0A7M5UW42_9CNID</name>
<dbReference type="Proteomes" id="UP000594262">
    <property type="component" value="Unplaced"/>
</dbReference>
<keyword evidence="2" id="KW-1185">Reference proteome</keyword>
<dbReference type="OrthoDB" id="10256697at2759"/>